<dbReference type="GO" id="GO:0016491">
    <property type="term" value="F:oxidoreductase activity"/>
    <property type="evidence" value="ECO:0007669"/>
    <property type="project" value="InterPro"/>
</dbReference>
<reference evidence="2 3" key="1">
    <citation type="journal article" date="2019" name="Emerg. Microbes Infect.">
        <title>Comprehensive subspecies identification of 175 nontuberculous mycobacteria species based on 7547 genomic profiles.</title>
        <authorList>
            <person name="Matsumoto Y."/>
            <person name="Kinjo T."/>
            <person name="Motooka D."/>
            <person name="Nabeya D."/>
            <person name="Jung N."/>
            <person name="Uechi K."/>
            <person name="Horii T."/>
            <person name="Iida T."/>
            <person name="Fujita J."/>
            <person name="Nakamura S."/>
        </authorList>
    </citation>
    <scope>NUCLEOTIDE SEQUENCE [LARGE SCALE GENOMIC DNA]</scope>
    <source>
        <strain evidence="2 3">JCM 14742</strain>
    </source>
</reference>
<feature type="domain" description="ER-bound oxygenase mpaB/mpaB'/Rubber oxygenase catalytic" evidence="1">
    <location>
        <begin position="105"/>
        <end position="312"/>
    </location>
</feature>
<protein>
    <recommendedName>
        <fullName evidence="1">ER-bound oxygenase mpaB/mpaB'/Rubber oxygenase catalytic domain-containing protein</fullName>
    </recommendedName>
</protein>
<gene>
    <name evidence="2" type="ORF">MPRM_34180</name>
</gene>
<evidence type="ECO:0000259" key="1">
    <source>
        <dbReference type="Pfam" id="PF09995"/>
    </source>
</evidence>
<proteinExistence type="predicted"/>
<accession>A0A7I7YXU9</accession>
<dbReference type="Proteomes" id="UP000467105">
    <property type="component" value="Chromosome"/>
</dbReference>
<dbReference type="EMBL" id="AP022614">
    <property type="protein sequence ID" value="BBZ46137.1"/>
    <property type="molecule type" value="Genomic_DNA"/>
</dbReference>
<name>A0A7I7YXU9_9MYCO</name>
<sequence length="373" mass="41198">MRGLGDPLADAPVAAVLEGGGVDAVNALMRTLVRVDQPVPEELPAEIRAYLVETLPLPEWADPALIARGQRLFETWGVQVAACLFCASLPSSYAAAKGVKVLYLTARLDTDARRRVMETGQFLIDSLNAGGLDENGKGRRTIQRVRLMHAAVRHLIKARNEQAPGMWHADWGTPINQEDLAGTLLAFSYVFADPMRRLGVRVGARDMRAYLHLWNVIGHLLGVRDELLVRDVPDAAALVDAIRRRQFSASPEGRELTRALLELLDELTPLRRLDGTIPALIRHLIGDETAEQLGVPESTLAERPGPLARAADWLLVHALGRVERDLLRYHLMSRMAPTIGRDLLGALFTMERGGERAPFDIPDNLARNWDLLA</sequence>
<dbReference type="AlphaFoldDB" id="A0A7I7YXU9"/>
<dbReference type="PANTHER" id="PTHR37539">
    <property type="entry name" value="SECRETED PROTEIN-RELATED"/>
    <property type="match status" value="1"/>
</dbReference>
<dbReference type="InterPro" id="IPR018713">
    <property type="entry name" value="MPAB/Lcp_cat_dom"/>
</dbReference>
<keyword evidence="3" id="KW-1185">Reference proteome</keyword>
<dbReference type="PANTHER" id="PTHR37539:SF1">
    <property type="entry name" value="ER-BOUND OXYGENASE MPAB_MPAB'_RUBBER OXYGENASE CATALYTIC DOMAIN-CONTAINING PROTEIN"/>
    <property type="match status" value="1"/>
</dbReference>
<dbReference type="Pfam" id="PF09995">
    <property type="entry name" value="MPAB_Lcp_cat"/>
    <property type="match status" value="1"/>
</dbReference>
<evidence type="ECO:0000313" key="2">
    <source>
        <dbReference type="EMBL" id="BBZ46137.1"/>
    </source>
</evidence>
<organism evidence="2 3">
    <name type="scientific">Mycobacterium parmense</name>
    <dbReference type="NCBI Taxonomy" id="185642"/>
    <lineage>
        <taxon>Bacteria</taxon>
        <taxon>Bacillati</taxon>
        <taxon>Actinomycetota</taxon>
        <taxon>Actinomycetes</taxon>
        <taxon>Mycobacteriales</taxon>
        <taxon>Mycobacteriaceae</taxon>
        <taxon>Mycobacterium</taxon>
        <taxon>Mycobacterium simiae complex</taxon>
    </lineage>
</organism>
<evidence type="ECO:0000313" key="3">
    <source>
        <dbReference type="Proteomes" id="UP000467105"/>
    </source>
</evidence>
<dbReference type="InterPro" id="IPR037473">
    <property type="entry name" value="Lcp-like"/>
</dbReference>